<gene>
    <name evidence="3" type="ORF">R1flu_012759</name>
</gene>
<dbReference type="PANTHER" id="PTHR11358:SF26">
    <property type="entry name" value="GUANIDINO ACID HYDROLASE, MITOCHONDRIAL"/>
    <property type="match status" value="1"/>
</dbReference>
<dbReference type="Proteomes" id="UP001605036">
    <property type="component" value="Unassembled WGS sequence"/>
</dbReference>
<keyword evidence="1" id="KW-0479">Metal-binding</keyword>
<proteinExistence type="predicted"/>
<organism evidence="3 4">
    <name type="scientific">Riccia fluitans</name>
    <dbReference type="NCBI Taxonomy" id="41844"/>
    <lineage>
        <taxon>Eukaryota</taxon>
        <taxon>Viridiplantae</taxon>
        <taxon>Streptophyta</taxon>
        <taxon>Embryophyta</taxon>
        <taxon>Marchantiophyta</taxon>
        <taxon>Marchantiopsida</taxon>
        <taxon>Marchantiidae</taxon>
        <taxon>Marchantiales</taxon>
        <taxon>Ricciaceae</taxon>
        <taxon>Riccia</taxon>
    </lineage>
</organism>
<keyword evidence="4" id="KW-1185">Reference proteome</keyword>
<comment type="caution">
    <text evidence="3">The sequence shown here is derived from an EMBL/GenBank/DDBJ whole genome shotgun (WGS) entry which is preliminary data.</text>
</comment>
<dbReference type="EMBL" id="JBHFFA010000002">
    <property type="protein sequence ID" value="KAL2645172.1"/>
    <property type="molecule type" value="Genomic_DNA"/>
</dbReference>
<reference evidence="3 4" key="1">
    <citation type="submission" date="2024-09" db="EMBL/GenBank/DDBJ databases">
        <title>Chromosome-scale assembly of Riccia fluitans.</title>
        <authorList>
            <person name="Paukszto L."/>
            <person name="Sawicki J."/>
            <person name="Karawczyk K."/>
            <person name="Piernik-Szablinska J."/>
            <person name="Szczecinska M."/>
            <person name="Mazdziarz M."/>
        </authorList>
    </citation>
    <scope>NUCLEOTIDE SEQUENCE [LARGE SCALE GENOMIC DNA]</scope>
    <source>
        <strain evidence="3">Rf_01</strain>
        <tissue evidence="3">Aerial parts of the thallus</tissue>
    </source>
</reference>
<protein>
    <submittedName>
        <fullName evidence="3">Uncharacterized protein</fullName>
    </submittedName>
</protein>
<evidence type="ECO:0000313" key="3">
    <source>
        <dbReference type="EMBL" id="KAL2645172.1"/>
    </source>
</evidence>
<evidence type="ECO:0000313" key="4">
    <source>
        <dbReference type="Proteomes" id="UP001605036"/>
    </source>
</evidence>
<accession>A0ABD1ZEX1</accession>
<dbReference type="InterPro" id="IPR006035">
    <property type="entry name" value="Ureohydrolase"/>
</dbReference>
<name>A0ABD1ZEX1_9MARC</name>
<evidence type="ECO:0000256" key="1">
    <source>
        <dbReference type="ARBA" id="ARBA00022723"/>
    </source>
</evidence>
<dbReference type="GO" id="GO:0016787">
    <property type="term" value="F:hydrolase activity"/>
    <property type="evidence" value="ECO:0007669"/>
    <property type="project" value="UniProtKB-KW"/>
</dbReference>
<sequence>MLGRSLQQQARSTFTLEPSSVPSISQIVLWRLLLRLSESMLASGAEQVRAVLVAQNQLLFCSGVPLGHNSSFLQGPAFAPPRIREAIWCGSINSATESE</sequence>
<keyword evidence="2" id="KW-0378">Hydrolase</keyword>
<evidence type="ECO:0000256" key="2">
    <source>
        <dbReference type="ARBA" id="ARBA00022801"/>
    </source>
</evidence>
<dbReference type="GO" id="GO:0046872">
    <property type="term" value="F:metal ion binding"/>
    <property type="evidence" value="ECO:0007669"/>
    <property type="project" value="UniProtKB-KW"/>
</dbReference>
<dbReference type="PANTHER" id="PTHR11358">
    <property type="entry name" value="ARGINASE/AGMATINASE"/>
    <property type="match status" value="1"/>
</dbReference>
<dbReference type="AlphaFoldDB" id="A0ABD1ZEX1"/>